<dbReference type="InterPro" id="IPR013762">
    <property type="entry name" value="Integrase-like_cat_sf"/>
</dbReference>
<dbReference type="PROSITE" id="PS51900">
    <property type="entry name" value="CB"/>
    <property type="match status" value="1"/>
</dbReference>
<evidence type="ECO:0000313" key="8">
    <source>
        <dbReference type="EMBL" id="PIL37825.1"/>
    </source>
</evidence>
<keyword evidence="1" id="KW-0159">Chromosome partition</keyword>
<evidence type="ECO:0000259" key="7">
    <source>
        <dbReference type="PROSITE" id="PS51900"/>
    </source>
</evidence>
<dbReference type="InterPro" id="IPR044068">
    <property type="entry name" value="CB"/>
</dbReference>
<dbReference type="OrthoDB" id="5415821at2"/>
<feature type="domain" description="Tyr recombinase" evidence="6">
    <location>
        <begin position="124"/>
        <end position="326"/>
    </location>
</feature>
<dbReference type="PANTHER" id="PTHR30349">
    <property type="entry name" value="PHAGE INTEGRASE-RELATED"/>
    <property type="match status" value="1"/>
</dbReference>
<dbReference type="InterPro" id="IPR004107">
    <property type="entry name" value="Integrase_SAM-like_N"/>
</dbReference>
<dbReference type="GO" id="GO:0007059">
    <property type="term" value="P:chromosome segregation"/>
    <property type="evidence" value="ECO:0007669"/>
    <property type="project" value="UniProtKB-KW"/>
</dbReference>
<dbReference type="InterPro" id="IPR011010">
    <property type="entry name" value="DNA_brk_join_enz"/>
</dbReference>
<evidence type="ECO:0000256" key="5">
    <source>
        <dbReference type="PROSITE-ProRule" id="PRU01248"/>
    </source>
</evidence>
<dbReference type="Pfam" id="PF02899">
    <property type="entry name" value="Phage_int_SAM_1"/>
    <property type="match status" value="1"/>
</dbReference>
<dbReference type="Gene3D" id="1.10.443.10">
    <property type="entry name" value="Intergrase catalytic core"/>
    <property type="match status" value="1"/>
</dbReference>
<proteinExistence type="predicted"/>
<dbReference type="PROSITE" id="PS51898">
    <property type="entry name" value="TYR_RECOMBINASE"/>
    <property type="match status" value="1"/>
</dbReference>
<dbReference type="PANTHER" id="PTHR30349:SF81">
    <property type="entry name" value="TYROSINE RECOMBINASE XERC"/>
    <property type="match status" value="1"/>
</dbReference>
<gene>
    <name evidence="8" type="ORF">CR103_21355</name>
</gene>
<dbReference type="SUPFAM" id="SSF47823">
    <property type="entry name" value="lambda integrase-like, N-terminal domain"/>
    <property type="match status" value="1"/>
</dbReference>
<evidence type="ECO:0000256" key="1">
    <source>
        <dbReference type="ARBA" id="ARBA00022829"/>
    </source>
</evidence>
<accession>A0A2G8SVL8</accession>
<evidence type="ECO:0000259" key="6">
    <source>
        <dbReference type="PROSITE" id="PS51898"/>
    </source>
</evidence>
<protein>
    <submittedName>
        <fullName evidence="8">Integrase</fullName>
    </submittedName>
</protein>
<keyword evidence="4" id="KW-0233">DNA recombination</keyword>
<dbReference type="InterPro" id="IPR050090">
    <property type="entry name" value="Tyrosine_recombinase_XerCD"/>
</dbReference>
<sequence>MSNDSEDAGVLVPAAPAPRALTIHDFHQLADVPPAISWFANLDNPQTRRAYENDVREFMVFAGIDDPHAFRQVGRGHILAWRRDLELRALGGATIRRKLSALSSLFDALCEANAVQGNPVDGIKRPKVASQEGSTPAIGDHQARALLAAPDGATLKGMRDRAMLATLLYHGLRRAELCALHLVDLQERRGVRHLRVLGKGSKIRYVPLHPAAAGAIAAYLEAAGHGDDKAAPLFHSASNNARGNGRSITEDGVYRVLARYAGMVGIDVDGFGPHALRATAITNALEHGADLEKVQDWVGHANISTTRMYDRRKHRAEDSPTFKVAY</sequence>
<keyword evidence="3 5" id="KW-0238">DNA-binding</keyword>
<dbReference type="GO" id="GO:0003677">
    <property type="term" value="F:DNA binding"/>
    <property type="evidence" value="ECO:0007669"/>
    <property type="project" value="UniProtKB-UniRule"/>
</dbReference>
<dbReference type="GO" id="GO:0015074">
    <property type="term" value="P:DNA integration"/>
    <property type="evidence" value="ECO:0007669"/>
    <property type="project" value="UniProtKB-KW"/>
</dbReference>
<dbReference type="Pfam" id="PF00589">
    <property type="entry name" value="Phage_integrase"/>
    <property type="match status" value="1"/>
</dbReference>
<evidence type="ECO:0000256" key="3">
    <source>
        <dbReference type="ARBA" id="ARBA00023125"/>
    </source>
</evidence>
<reference evidence="8 9" key="1">
    <citation type="submission" date="2017-10" db="EMBL/GenBank/DDBJ databases">
        <title>Massilia psychrophilum sp. nov., a novel purple-pigmented bacterium isolated from Tianshan glacier, Xinjiang Municipality, China.</title>
        <authorList>
            <person name="Wang H."/>
        </authorList>
    </citation>
    <scope>NUCLEOTIDE SEQUENCE [LARGE SCALE GENOMIC DNA]</scope>
    <source>
        <strain evidence="8 9">JCM 30813</strain>
    </source>
</reference>
<evidence type="ECO:0000256" key="2">
    <source>
        <dbReference type="ARBA" id="ARBA00022908"/>
    </source>
</evidence>
<dbReference type="InterPro" id="IPR002104">
    <property type="entry name" value="Integrase_catalytic"/>
</dbReference>
<dbReference type="RefSeq" id="WP_099917922.1">
    <property type="nucleotide sequence ID" value="NZ_BMHS01000047.1"/>
</dbReference>
<evidence type="ECO:0000313" key="9">
    <source>
        <dbReference type="Proteomes" id="UP000228593"/>
    </source>
</evidence>
<dbReference type="AlphaFoldDB" id="A0A2G8SVL8"/>
<dbReference type="GO" id="GO:0006310">
    <property type="term" value="P:DNA recombination"/>
    <property type="evidence" value="ECO:0007669"/>
    <property type="project" value="UniProtKB-KW"/>
</dbReference>
<evidence type="ECO:0000256" key="4">
    <source>
        <dbReference type="ARBA" id="ARBA00023172"/>
    </source>
</evidence>
<dbReference type="Proteomes" id="UP000228593">
    <property type="component" value="Unassembled WGS sequence"/>
</dbReference>
<dbReference type="SUPFAM" id="SSF56349">
    <property type="entry name" value="DNA breaking-rejoining enzymes"/>
    <property type="match status" value="1"/>
</dbReference>
<dbReference type="EMBL" id="PDOB01000065">
    <property type="protein sequence ID" value="PIL37825.1"/>
    <property type="molecule type" value="Genomic_DNA"/>
</dbReference>
<keyword evidence="2" id="KW-0229">DNA integration</keyword>
<feature type="domain" description="Core-binding (CB)" evidence="7">
    <location>
        <begin position="29"/>
        <end position="110"/>
    </location>
</feature>
<dbReference type="Gene3D" id="1.10.150.130">
    <property type="match status" value="1"/>
</dbReference>
<dbReference type="InterPro" id="IPR010998">
    <property type="entry name" value="Integrase_recombinase_N"/>
</dbReference>
<keyword evidence="9" id="KW-1185">Reference proteome</keyword>
<comment type="caution">
    <text evidence="8">The sequence shown here is derived from an EMBL/GenBank/DDBJ whole genome shotgun (WGS) entry which is preliminary data.</text>
</comment>
<organism evidence="8 9">
    <name type="scientific">Massilia psychrophila</name>
    <dbReference type="NCBI Taxonomy" id="1603353"/>
    <lineage>
        <taxon>Bacteria</taxon>
        <taxon>Pseudomonadati</taxon>
        <taxon>Pseudomonadota</taxon>
        <taxon>Betaproteobacteria</taxon>
        <taxon>Burkholderiales</taxon>
        <taxon>Oxalobacteraceae</taxon>
        <taxon>Telluria group</taxon>
        <taxon>Massilia</taxon>
    </lineage>
</organism>
<name>A0A2G8SVL8_9BURK</name>